<dbReference type="Pfam" id="PF14246">
    <property type="entry name" value="TetR_C_7"/>
    <property type="match status" value="1"/>
</dbReference>
<gene>
    <name evidence="4" type="ORF">OUY24_17220</name>
</gene>
<dbReference type="SUPFAM" id="SSF46689">
    <property type="entry name" value="Homeodomain-like"/>
    <property type="match status" value="1"/>
</dbReference>
<dbReference type="Gene3D" id="1.10.357.10">
    <property type="entry name" value="Tetracycline Repressor, domain 2"/>
    <property type="match status" value="1"/>
</dbReference>
<sequence length="214" mass="23318">MDPQQSGAGPETGRTARKRRTILDAATEVFLQNGYLGASMDEVAAKAAVSKQTVYKQFADKKHLFTEIILGTTAQLMDGFRQVATDLDRATDARQALHDLARALLANLTQPDVLRLRRLVIAEADRFPDISGAWFEHGFHQSLVMLGETLRRLEGRGLLRNLPDPTLAAYQFAGLVMYKPMNQVMFAGTPAGPAAGELESIAGQAVEVFLAAYG</sequence>
<organism evidence="4 5">
    <name type="scientific">Nonomuraea ferruginea</name>
    <dbReference type="NCBI Taxonomy" id="46174"/>
    <lineage>
        <taxon>Bacteria</taxon>
        <taxon>Bacillati</taxon>
        <taxon>Actinomycetota</taxon>
        <taxon>Actinomycetes</taxon>
        <taxon>Streptosporangiales</taxon>
        <taxon>Streptosporangiaceae</taxon>
        <taxon>Nonomuraea</taxon>
    </lineage>
</organism>
<evidence type="ECO:0000313" key="4">
    <source>
        <dbReference type="EMBL" id="MDA0642379.1"/>
    </source>
</evidence>
<dbReference type="InterPro" id="IPR036271">
    <property type="entry name" value="Tet_transcr_reg_TetR-rel_C_sf"/>
</dbReference>
<dbReference type="PRINTS" id="PR00455">
    <property type="entry name" value="HTHTETR"/>
</dbReference>
<feature type="DNA-binding region" description="H-T-H motif" evidence="2">
    <location>
        <begin position="39"/>
        <end position="58"/>
    </location>
</feature>
<comment type="caution">
    <text evidence="4">The sequence shown here is derived from an EMBL/GenBank/DDBJ whole genome shotgun (WGS) entry which is preliminary data.</text>
</comment>
<evidence type="ECO:0000259" key="3">
    <source>
        <dbReference type="PROSITE" id="PS50977"/>
    </source>
</evidence>
<evidence type="ECO:0000313" key="5">
    <source>
        <dbReference type="Proteomes" id="UP001212498"/>
    </source>
</evidence>
<evidence type="ECO:0000256" key="1">
    <source>
        <dbReference type="ARBA" id="ARBA00023125"/>
    </source>
</evidence>
<dbReference type="InterPro" id="IPR001647">
    <property type="entry name" value="HTH_TetR"/>
</dbReference>
<dbReference type="Pfam" id="PF00440">
    <property type="entry name" value="TetR_N"/>
    <property type="match status" value="1"/>
</dbReference>
<name>A0ABT4SZC7_9ACTN</name>
<dbReference type="RefSeq" id="WP_271276927.1">
    <property type="nucleotide sequence ID" value="NZ_JAPNUD010000040.1"/>
</dbReference>
<dbReference type="SUPFAM" id="SSF48498">
    <property type="entry name" value="Tetracyclin repressor-like, C-terminal domain"/>
    <property type="match status" value="1"/>
</dbReference>
<dbReference type="Proteomes" id="UP001212498">
    <property type="component" value="Unassembled WGS sequence"/>
</dbReference>
<dbReference type="PANTHER" id="PTHR30055">
    <property type="entry name" value="HTH-TYPE TRANSCRIPTIONAL REGULATOR RUTR"/>
    <property type="match status" value="1"/>
</dbReference>
<evidence type="ECO:0000256" key="2">
    <source>
        <dbReference type="PROSITE-ProRule" id="PRU00335"/>
    </source>
</evidence>
<dbReference type="PANTHER" id="PTHR30055:SF146">
    <property type="entry name" value="HTH-TYPE TRANSCRIPTIONAL DUAL REGULATOR CECR"/>
    <property type="match status" value="1"/>
</dbReference>
<dbReference type="PROSITE" id="PS50977">
    <property type="entry name" value="HTH_TETR_2"/>
    <property type="match status" value="1"/>
</dbReference>
<protein>
    <submittedName>
        <fullName evidence="4">TetR/AcrR family transcriptional regulator</fullName>
    </submittedName>
</protein>
<dbReference type="InterPro" id="IPR050109">
    <property type="entry name" value="HTH-type_TetR-like_transc_reg"/>
</dbReference>
<reference evidence="4 5" key="1">
    <citation type="submission" date="2022-11" db="EMBL/GenBank/DDBJ databases">
        <title>Nonomuraea corallina sp. nov., a new species of the genus Nonomuraea isolated from sea side sediment in Thai sea.</title>
        <authorList>
            <person name="Ngamcharungchit C."/>
            <person name="Matsumoto A."/>
            <person name="Suriyachadkun C."/>
            <person name="Panbangred W."/>
            <person name="Inahashi Y."/>
            <person name="Intra B."/>
        </authorList>
    </citation>
    <scope>NUCLEOTIDE SEQUENCE [LARGE SCALE GENOMIC DNA]</scope>
    <source>
        <strain evidence="4 5">DSM 43553</strain>
    </source>
</reference>
<dbReference type="InterPro" id="IPR039536">
    <property type="entry name" value="TetR_C_Proteobacteria"/>
</dbReference>
<dbReference type="InterPro" id="IPR009057">
    <property type="entry name" value="Homeodomain-like_sf"/>
</dbReference>
<feature type="domain" description="HTH tetR-type" evidence="3">
    <location>
        <begin position="16"/>
        <end position="76"/>
    </location>
</feature>
<keyword evidence="1 2" id="KW-0238">DNA-binding</keyword>
<accession>A0ABT4SZC7</accession>
<keyword evidence="5" id="KW-1185">Reference proteome</keyword>
<proteinExistence type="predicted"/>
<dbReference type="EMBL" id="JAPNUD010000040">
    <property type="protein sequence ID" value="MDA0642379.1"/>
    <property type="molecule type" value="Genomic_DNA"/>
</dbReference>